<dbReference type="Gene3D" id="1.20.1530.20">
    <property type="match status" value="1"/>
</dbReference>
<keyword evidence="5 8" id="KW-0812">Transmembrane</keyword>
<feature type="transmembrane region" description="Helical" evidence="8">
    <location>
        <begin position="159"/>
        <end position="183"/>
    </location>
</feature>
<dbReference type="RefSeq" id="WP_249328116.1">
    <property type="nucleotide sequence ID" value="NZ_CP060635.1"/>
</dbReference>
<feature type="transmembrane region" description="Helical" evidence="8">
    <location>
        <begin position="282"/>
        <end position="304"/>
    </location>
</feature>
<evidence type="ECO:0000313" key="10">
    <source>
        <dbReference type="Proteomes" id="UP000515860"/>
    </source>
</evidence>
<dbReference type="Pfam" id="PF03547">
    <property type="entry name" value="Mem_trans"/>
    <property type="match status" value="1"/>
</dbReference>
<comment type="subcellular location">
    <subcellularLocation>
        <location evidence="1">Cell membrane</location>
        <topology evidence="1">Multi-pass membrane protein</topology>
    </subcellularLocation>
</comment>
<evidence type="ECO:0000256" key="5">
    <source>
        <dbReference type="ARBA" id="ARBA00022692"/>
    </source>
</evidence>
<keyword evidence="3" id="KW-0813">Transport</keyword>
<dbReference type="InterPro" id="IPR004776">
    <property type="entry name" value="Mem_transp_PIN-like"/>
</dbReference>
<name>A0A7G9G8G2_9FIRM</name>
<feature type="transmembrane region" description="Helical" evidence="8">
    <location>
        <begin position="37"/>
        <end position="55"/>
    </location>
</feature>
<feature type="transmembrane region" description="Helical" evidence="8">
    <location>
        <begin position="7"/>
        <end position="25"/>
    </location>
</feature>
<dbReference type="EMBL" id="CP060635">
    <property type="protein sequence ID" value="QNM07094.1"/>
    <property type="molecule type" value="Genomic_DNA"/>
</dbReference>
<feature type="transmembrane region" description="Helical" evidence="8">
    <location>
        <begin position="127"/>
        <end position="147"/>
    </location>
</feature>
<dbReference type="PANTHER" id="PTHR36838:SF3">
    <property type="entry name" value="TRANSPORTER AUXIN EFFLUX CARRIER EC FAMILY"/>
    <property type="match status" value="1"/>
</dbReference>
<evidence type="ECO:0000256" key="8">
    <source>
        <dbReference type="SAM" id="Phobius"/>
    </source>
</evidence>
<keyword evidence="4" id="KW-1003">Cell membrane</keyword>
<protein>
    <submittedName>
        <fullName evidence="9">AEC family transporter</fullName>
    </submittedName>
</protein>
<dbReference type="InterPro" id="IPR038770">
    <property type="entry name" value="Na+/solute_symporter_sf"/>
</dbReference>
<dbReference type="PANTHER" id="PTHR36838">
    <property type="entry name" value="AUXIN EFFLUX CARRIER FAMILY PROTEIN"/>
    <property type="match status" value="1"/>
</dbReference>
<comment type="similarity">
    <text evidence="2">Belongs to the auxin efflux carrier (TC 2.A.69) family.</text>
</comment>
<feature type="transmembrane region" description="Helical" evidence="8">
    <location>
        <begin position="195"/>
        <end position="215"/>
    </location>
</feature>
<feature type="transmembrane region" description="Helical" evidence="8">
    <location>
        <begin position="227"/>
        <end position="249"/>
    </location>
</feature>
<evidence type="ECO:0000256" key="7">
    <source>
        <dbReference type="ARBA" id="ARBA00023136"/>
    </source>
</evidence>
<keyword evidence="6 8" id="KW-1133">Transmembrane helix</keyword>
<evidence type="ECO:0000256" key="6">
    <source>
        <dbReference type="ARBA" id="ARBA00022989"/>
    </source>
</evidence>
<dbReference type="GO" id="GO:0055085">
    <property type="term" value="P:transmembrane transport"/>
    <property type="evidence" value="ECO:0007669"/>
    <property type="project" value="InterPro"/>
</dbReference>
<feature type="transmembrane region" description="Helical" evidence="8">
    <location>
        <begin position="61"/>
        <end position="82"/>
    </location>
</feature>
<proteinExistence type="inferred from homology"/>
<organism evidence="9 10">
    <name type="scientific">Wansuia hejianensis</name>
    <dbReference type="NCBI Taxonomy" id="2763667"/>
    <lineage>
        <taxon>Bacteria</taxon>
        <taxon>Bacillati</taxon>
        <taxon>Bacillota</taxon>
        <taxon>Clostridia</taxon>
        <taxon>Lachnospirales</taxon>
        <taxon>Lachnospiraceae</taxon>
        <taxon>Wansuia</taxon>
    </lineage>
</organism>
<dbReference type="KEGG" id="whj:H9Q79_08950"/>
<evidence type="ECO:0000256" key="2">
    <source>
        <dbReference type="ARBA" id="ARBA00010145"/>
    </source>
</evidence>
<dbReference type="AlphaFoldDB" id="A0A7G9G8G2"/>
<gene>
    <name evidence="9" type="ORF">H9Q79_08950</name>
</gene>
<evidence type="ECO:0000313" key="9">
    <source>
        <dbReference type="EMBL" id="QNM07094.1"/>
    </source>
</evidence>
<feature type="transmembrane region" description="Helical" evidence="8">
    <location>
        <begin position="102"/>
        <end position="121"/>
    </location>
</feature>
<keyword evidence="7 8" id="KW-0472">Membrane</keyword>
<evidence type="ECO:0000256" key="4">
    <source>
        <dbReference type="ARBA" id="ARBA00022475"/>
    </source>
</evidence>
<evidence type="ECO:0000256" key="3">
    <source>
        <dbReference type="ARBA" id="ARBA00022448"/>
    </source>
</evidence>
<keyword evidence="10" id="KW-1185">Reference proteome</keyword>
<dbReference type="Proteomes" id="UP000515860">
    <property type="component" value="Chromosome"/>
</dbReference>
<sequence length="308" mass="33087">MESIIKPLVYIGIIFLAIALKQAGVFGKDDYRILSRIVMNITLPLTVVHVCVGFRPEPSMYWLVLIGFLCALLPMLTAFVVLRKKEAGLRAFGMINSAGGNIGAFILPIVQVFYGAAGAVSCSMYDIGNALVMAGGGYAATCALLHLNQGGQKGIWHTVGGFLKNVVTSVTFDAYFIMLLLMACHVRLPEILGTVTAPFAEANAFVAMFMVGLMFQPQKDREKIKAAFQTIGIRVGTAAVLALVIYYTLPVEPKIRQIAALCAFAPVGTLAPVFTEKSGGDGALASFLNSITVFISFFILLILVDTIF</sequence>
<evidence type="ECO:0000256" key="1">
    <source>
        <dbReference type="ARBA" id="ARBA00004651"/>
    </source>
</evidence>
<reference evidence="9 10" key="1">
    <citation type="submission" date="2020-08" db="EMBL/GenBank/DDBJ databases">
        <authorList>
            <person name="Liu C."/>
            <person name="Sun Q."/>
        </authorList>
    </citation>
    <scope>NUCLEOTIDE SEQUENCE [LARGE SCALE GENOMIC DNA]</scope>
    <source>
        <strain evidence="9 10">NSJ-29</strain>
    </source>
</reference>
<accession>A0A7G9G8G2</accession>
<dbReference type="GO" id="GO:0005886">
    <property type="term" value="C:plasma membrane"/>
    <property type="evidence" value="ECO:0007669"/>
    <property type="project" value="UniProtKB-SubCell"/>
</dbReference>